<dbReference type="InterPro" id="IPR006439">
    <property type="entry name" value="HAD-SF_hydro_IA"/>
</dbReference>
<protein>
    <submittedName>
        <fullName evidence="1">Putative hydrolase of the HAD superfamily</fullName>
    </submittedName>
</protein>
<evidence type="ECO:0000313" key="2">
    <source>
        <dbReference type="Proteomes" id="UP000587002"/>
    </source>
</evidence>
<comment type="caution">
    <text evidence="1">The sequence shown here is derived from an EMBL/GenBank/DDBJ whole genome shotgun (WGS) entry which is preliminary data.</text>
</comment>
<dbReference type="NCBIfam" id="TIGR01509">
    <property type="entry name" value="HAD-SF-IA-v3"/>
    <property type="match status" value="1"/>
</dbReference>
<dbReference type="Proteomes" id="UP000587002">
    <property type="component" value="Unassembled WGS sequence"/>
</dbReference>
<organism evidence="1 2">
    <name type="scientific">Saccharopolyspora hordei</name>
    <dbReference type="NCBI Taxonomy" id="1838"/>
    <lineage>
        <taxon>Bacteria</taxon>
        <taxon>Bacillati</taxon>
        <taxon>Actinomycetota</taxon>
        <taxon>Actinomycetes</taxon>
        <taxon>Pseudonocardiales</taxon>
        <taxon>Pseudonocardiaceae</taxon>
        <taxon>Saccharopolyspora</taxon>
    </lineage>
</organism>
<dbReference type="EMBL" id="JACCFJ010000001">
    <property type="protein sequence ID" value="NYI82233.1"/>
    <property type="molecule type" value="Genomic_DNA"/>
</dbReference>
<keyword evidence="2" id="KW-1185">Reference proteome</keyword>
<dbReference type="AlphaFoldDB" id="A0A853AIX7"/>
<sequence length="195" mass="21144">MVVFDHGEVISRATAALPTMAAMLGVDAAAFAAACSAERTAYDRGWSDLAYWQAVRARLDRQVDAALAERLTRTDVLAGWTDPGSLRLLEELHRQGVALALRSTAPSAFGRAVEREDWTRLFRHLVFSGDLELAKPGPAVHRALLEVLGAAPGDCLFFDDRPENVDGARRVGLAAELWPGPEAALELLRSRAVLT</sequence>
<dbReference type="InterPro" id="IPR023214">
    <property type="entry name" value="HAD_sf"/>
</dbReference>
<proteinExistence type="predicted"/>
<dbReference type="SFLD" id="SFLDG01129">
    <property type="entry name" value="C1.5:_HAD__Beta-PGM__Phosphata"/>
    <property type="match status" value="1"/>
</dbReference>
<gene>
    <name evidence="1" type="ORF">HNR68_000863</name>
</gene>
<reference evidence="1 2" key="1">
    <citation type="submission" date="2020-07" db="EMBL/GenBank/DDBJ databases">
        <title>Sequencing the genomes of 1000 actinobacteria strains.</title>
        <authorList>
            <person name="Klenk H.-P."/>
        </authorList>
    </citation>
    <scope>NUCLEOTIDE SEQUENCE [LARGE SCALE GENOMIC DNA]</scope>
    <source>
        <strain evidence="1 2">DSM 44065</strain>
    </source>
</reference>
<keyword evidence="1" id="KW-0378">Hydrolase</keyword>
<dbReference type="Gene3D" id="3.40.50.1000">
    <property type="entry name" value="HAD superfamily/HAD-like"/>
    <property type="match status" value="1"/>
</dbReference>
<name>A0A853AIX7_9PSEU</name>
<dbReference type="PANTHER" id="PTHR43611:SF3">
    <property type="entry name" value="FLAVIN MONONUCLEOTIDE HYDROLASE 1, CHLOROPLATIC"/>
    <property type="match status" value="1"/>
</dbReference>
<dbReference type="GO" id="GO:0016787">
    <property type="term" value="F:hydrolase activity"/>
    <property type="evidence" value="ECO:0007669"/>
    <property type="project" value="UniProtKB-KW"/>
</dbReference>
<accession>A0A853AIX7</accession>
<dbReference type="PANTHER" id="PTHR43611">
    <property type="entry name" value="ALPHA-D-GLUCOSE 1-PHOSPHATE PHOSPHATASE"/>
    <property type="match status" value="1"/>
</dbReference>
<dbReference type="SFLD" id="SFLDS00003">
    <property type="entry name" value="Haloacid_Dehalogenase"/>
    <property type="match status" value="1"/>
</dbReference>
<evidence type="ECO:0000313" key="1">
    <source>
        <dbReference type="EMBL" id="NYI82233.1"/>
    </source>
</evidence>
<dbReference type="InterPro" id="IPR036412">
    <property type="entry name" value="HAD-like_sf"/>
</dbReference>
<dbReference type="Pfam" id="PF00702">
    <property type="entry name" value="Hydrolase"/>
    <property type="match status" value="1"/>
</dbReference>
<dbReference type="SUPFAM" id="SSF56784">
    <property type="entry name" value="HAD-like"/>
    <property type="match status" value="1"/>
</dbReference>